<dbReference type="InterPro" id="IPR018050">
    <property type="entry name" value="Pmannose_isomerase-type1_CS"/>
</dbReference>
<dbReference type="InterPro" id="IPR016305">
    <property type="entry name" value="Mannose-6-P_Isomerase"/>
</dbReference>
<evidence type="ECO:0000256" key="6">
    <source>
        <dbReference type="ARBA" id="ARBA00023235"/>
    </source>
</evidence>
<feature type="binding site" evidence="8">
    <location>
        <position position="139"/>
    </location>
    <ligand>
        <name>Zn(2+)</name>
        <dbReference type="ChEBI" id="CHEBI:29105"/>
    </ligand>
</feature>
<dbReference type="GO" id="GO:0004476">
    <property type="term" value="F:mannose-6-phosphate isomerase activity"/>
    <property type="evidence" value="ECO:0007669"/>
    <property type="project" value="UniProtKB-EC"/>
</dbReference>
<feature type="active site" evidence="7">
    <location>
        <position position="286"/>
    </location>
</feature>
<dbReference type="InterPro" id="IPR046457">
    <property type="entry name" value="PMI_typeI_cat"/>
</dbReference>
<evidence type="ECO:0000256" key="5">
    <source>
        <dbReference type="ARBA" id="ARBA00022833"/>
    </source>
</evidence>
<evidence type="ECO:0000256" key="1">
    <source>
        <dbReference type="ARBA" id="ARBA00000757"/>
    </source>
</evidence>
<dbReference type="GO" id="GO:0005829">
    <property type="term" value="C:cytosol"/>
    <property type="evidence" value="ECO:0007669"/>
    <property type="project" value="TreeGrafter"/>
</dbReference>
<feature type="binding site" evidence="8">
    <location>
        <position position="267"/>
    </location>
    <ligand>
        <name>Zn(2+)</name>
        <dbReference type="ChEBI" id="CHEBI:29105"/>
    </ligand>
</feature>
<dbReference type="EMBL" id="JAOTIF010000001">
    <property type="protein sequence ID" value="MCU7548077.1"/>
    <property type="molecule type" value="Genomic_DNA"/>
</dbReference>
<evidence type="ECO:0000256" key="3">
    <source>
        <dbReference type="ARBA" id="ARBA00011956"/>
    </source>
</evidence>
<feature type="binding site" evidence="8">
    <location>
        <position position="104"/>
    </location>
    <ligand>
        <name>Zn(2+)</name>
        <dbReference type="ChEBI" id="CHEBI:29105"/>
    </ligand>
</feature>
<dbReference type="PIRSF" id="PIRSF001480">
    <property type="entry name" value="Mannose-6-phosphate_isomerase"/>
    <property type="match status" value="1"/>
</dbReference>
<dbReference type="AlphaFoldDB" id="A0A9X3BGN3"/>
<feature type="binding site" evidence="8">
    <location>
        <position position="102"/>
    </location>
    <ligand>
        <name>Zn(2+)</name>
        <dbReference type="ChEBI" id="CHEBI:29105"/>
    </ligand>
</feature>
<dbReference type="InterPro" id="IPR011051">
    <property type="entry name" value="RmlC_Cupin_sf"/>
</dbReference>
<feature type="domain" description="Phosphomannose isomerase type I catalytic" evidence="9">
    <location>
        <begin position="8"/>
        <end position="155"/>
    </location>
</feature>
<dbReference type="Pfam" id="PF20511">
    <property type="entry name" value="PMI_typeI_cat"/>
    <property type="match status" value="1"/>
</dbReference>
<organism evidence="10 11">
    <name type="scientific">Paraflavisolibacter caeni</name>
    <dbReference type="NCBI Taxonomy" id="2982496"/>
    <lineage>
        <taxon>Bacteria</taxon>
        <taxon>Pseudomonadati</taxon>
        <taxon>Bacteroidota</taxon>
        <taxon>Chitinophagia</taxon>
        <taxon>Chitinophagales</taxon>
        <taxon>Chitinophagaceae</taxon>
        <taxon>Paraflavisolibacter</taxon>
    </lineage>
</organism>
<evidence type="ECO:0000313" key="11">
    <source>
        <dbReference type="Proteomes" id="UP001155483"/>
    </source>
</evidence>
<keyword evidence="6 10" id="KW-0413">Isomerase</keyword>
<dbReference type="PANTHER" id="PTHR10309">
    <property type="entry name" value="MANNOSE-6-PHOSPHATE ISOMERASE"/>
    <property type="match status" value="1"/>
</dbReference>
<protein>
    <recommendedName>
        <fullName evidence="3">mannose-6-phosphate isomerase</fullName>
        <ecNumber evidence="3">5.3.1.8</ecNumber>
    </recommendedName>
</protein>
<comment type="cofactor">
    <cofactor evidence="8">
        <name>Zn(2+)</name>
        <dbReference type="ChEBI" id="CHEBI:29105"/>
    </cofactor>
    <text evidence="8">Binds 1 zinc ion per subunit.</text>
</comment>
<dbReference type="InterPro" id="IPR001250">
    <property type="entry name" value="Man6P_Isoase-1"/>
</dbReference>
<keyword evidence="5 8" id="KW-0862">Zinc</keyword>
<dbReference type="NCBIfam" id="TIGR00218">
    <property type="entry name" value="manA"/>
    <property type="match status" value="1"/>
</dbReference>
<evidence type="ECO:0000256" key="8">
    <source>
        <dbReference type="PIRSR" id="PIRSR001480-2"/>
    </source>
</evidence>
<evidence type="ECO:0000256" key="4">
    <source>
        <dbReference type="ARBA" id="ARBA00022723"/>
    </source>
</evidence>
<dbReference type="GO" id="GO:0005975">
    <property type="term" value="P:carbohydrate metabolic process"/>
    <property type="evidence" value="ECO:0007669"/>
    <property type="project" value="InterPro"/>
</dbReference>
<dbReference type="RefSeq" id="WP_279295521.1">
    <property type="nucleotide sequence ID" value="NZ_JAOTIF010000001.1"/>
</dbReference>
<dbReference type="Gene3D" id="1.10.441.10">
    <property type="entry name" value="Phosphomannose Isomerase, domain 2"/>
    <property type="match status" value="1"/>
</dbReference>
<dbReference type="PRINTS" id="PR00714">
    <property type="entry name" value="MAN6PISMRASE"/>
</dbReference>
<dbReference type="GO" id="GO:0008270">
    <property type="term" value="F:zinc ion binding"/>
    <property type="evidence" value="ECO:0007669"/>
    <property type="project" value="InterPro"/>
</dbReference>
<dbReference type="PROSITE" id="PS00965">
    <property type="entry name" value="PMI_I_1"/>
    <property type="match status" value="1"/>
</dbReference>
<accession>A0A9X3BGN3</accession>
<name>A0A9X3BGN3_9BACT</name>
<sequence>MSTLQNICKLKGKVQHYSWGGTQYIPNLLGTKNPDQKPYAEYWLGAHPNHSSTVEIDGQETALNQLIQQNKLKALGQEVVERFGELPYLLKVLDVKQMLSIQVHPSKPSAEVGYAAENAIGIPVTAPHRNYKDENHKPELMVALSDFWLLHGFKPADQLKEVLSAVPDFDFLLEEFEKNGYQGLYEKVMLMDQEEVNQILGLEVARVLPLYKNGELLKSQEEFWVARAAETFCKDGQYDRGIFSIYLFNLVHLQVGEGIYQPAQLPHAYLEGQNVEIMANSDNVLRAGLTDKHIDVHELMKHVRFEETIPTILGAHAHEQEEIQFKTPAPEFELYQYLLQNGEQQLRTYSAEILLVLDGSISVKGEGVQLSLSKGEAAFVCAGTSYQLVSNSPAEVYRAAVPQMIEE</sequence>
<dbReference type="PANTHER" id="PTHR10309:SF0">
    <property type="entry name" value="MANNOSE-6-PHOSPHATE ISOMERASE"/>
    <property type="match status" value="1"/>
</dbReference>
<dbReference type="EC" id="5.3.1.8" evidence="3"/>
<keyword evidence="4 8" id="KW-0479">Metal-binding</keyword>
<comment type="caution">
    <text evidence="10">The sequence shown here is derived from an EMBL/GenBank/DDBJ whole genome shotgun (WGS) entry which is preliminary data.</text>
</comment>
<gene>
    <name evidence="10" type="primary">manA</name>
    <name evidence="10" type="ORF">OCK74_03075</name>
</gene>
<dbReference type="InterPro" id="IPR014710">
    <property type="entry name" value="RmlC-like_jellyroll"/>
</dbReference>
<dbReference type="Gene3D" id="2.60.120.10">
    <property type="entry name" value="Jelly Rolls"/>
    <property type="match status" value="2"/>
</dbReference>
<dbReference type="CDD" id="cd07011">
    <property type="entry name" value="cupin_PMI_type_I_N"/>
    <property type="match status" value="1"/>
</dbReference>
<proteinExistence type="inferred from homology"/>
<reference evidence="10" key="1">
    <citation type="submission" date="2022-09" db="EMBL/GenBank/DDBJ databases">
        <authorList>
            <person name="Yuan C."/>
            <person name="Ke Z."/>
        </authorList>
    </citation>
    <scope>NUCLEOTIDE SEQUENCE</scope>
    <source>
        <strain evidence="10">LB-8</strain>
    </source>
</reference>
<evidence type="ECO:0000313" key="10">
    <source>
        <dbReference type="EMBL" id="MCU7548077.1"/>
    </source>
</evidence>
<comment type="catalytic activity">
    <reaction evidence="1">
        <text>D-mannose 6-phosphate = D-fructose 6-phosphate</text>
        <dbReference type="Rhea" id="RHEA:12356"/>
        <dbReference type="ChEBI" id="CHEBI:58735"/>
        <dbReference type="ChEBI" id="CHEBI:61527"/>
        <dbReference type="EC" id="5.3.1.8"/>
    </reaction>
</comment>
<evidence type="ECO:0000259" key="9">
    <source>
        <dbReference type="Pfam" id="PF20511"/>
    </source>
</evidence>
<dbReference type="GO" id="GO:0009298">
    <property type="term" value="P:GDP-mannose biosynthetic process"/>
    <property type="evidence" value="ECO:0007669"/>
    <property type="project" value="InterPro"/>
</dbReference>
<keyword evidence="11" id="KW-1185">Reference proteome</keyword>
<reference evidence="10" key="2">
    <citation type="submission" date="2023-04" db="EMBL/GenBank/DDBJ databases">
        <title>Paracnuella aquatica gen. nov., sp. nov., a member of the family Chitinophagaceae isolated from a hot spring.</title>
        <authorList>
            <person name="Wang C."/>
        </authorList>
    </citation>
    <scope>NUCLEOTIDE SEQUENCE</scope>
    <source>
        <strain evidence="10">LB-8</strain>
    </source>
</reference>
<comment type="similarity">
    <text evidence="2">Belongs to the mannose-6-phosphate isomerase type 1 family.</text>
</comment>
<evidence type="ECO:0000256" key="2">
    <source>
        <dbReference type="ARBA" id="ARBA00010772"/>
    </source>
</evidence>
<dbReference type="Proteomes" id="UP001155483">
    <property type="component" value="Unassembled WGS sequence"/>
</dbReference>
<dbReference type="SUPFAM" id="SSF51182">
    <property type="entry name" value="RmlC-like cupins"/>
    <property type="match status" value="1"/>
</dbReference>
<evidence type="ECO:0000256" key="7">
    <source>
        <dbReference type="PIRSR" id="PIRSR001480-1"/>
    </source>
</evidence>